<accession>A0A059E2N4</accession>
<organism evidence="1 2">
    <name type="scientific">Hyphomonas atlantica</name>
    <dbReference type="NCBI Taxonomy" id="1280948"/>
    <lineage>
        <taxon>Bacteria</taxon>
        <taxon>Pseudomonadati</taxon>
        <taxon>Pseudomonadota</taxon>
        <taxon>Alphaproteobacteria</taxon>
        <taxon>Hyphomonadales</taxon>
        <taxon>Hyphomonadaceae</taxon>
        <taxon>Hyphomonas</taxon>
    </lineage>
</organism>
<dbReference type="STRING" id="1280948.HY36_04740"/>
<name>A0A059E2N4_9PROT</name>
<comment type="caution">
    <text evidence="1">The sequence shown here is derived from an EMBL/GenBank/DDBJ whole genome shotgun (WGS) entry which is preliminary data.</text>
</comment>
<dbReference type="Gene3D" id="3.10.129.10">
    <property type="entry name" value="Hotdog Thioesterase"/>
    <property type="match status" value="1"/>
</dbReference>
<dbReference type="EMBL" id="AWFH01000012">
    <property type="protein sequence ID" value="KCZ61868.1"/>
    <property type="molecule type" value="Genomic_DNA"/>
</dbReference>
<keyword evidence="2" id="KW-1185">Reference proteome</keyword>
<evidence type="ECO:0000313" key="2">
    <source>
        <dbReference type="Proteomes" id="UP000024547"/>
    </source>
</evidence>
<sequence length="93" mass="10107">MQDSTNVRRDEQLALDLMAAIRADAEAACAPNTVEMVSVTFDVSSAATDAADIQFEPRIDRRTRTVLFTGGTARQGDQPVMKATAVYRIISES</sequence>
<protein>
    <submittedName>
        <fullName evidence="1">Uncharacterized protein</fullName>
    </submittedName>
</protein>
<dbReference type="Proteomes" id="UP000024547">
    <property type="component" value="Unassembled WGS sequence"/>
</dbReference>
<reference evidence="1 2" key="1">
    <citation type="journal article" date="2014" name="Antonie Van Leeuwenhoek">
        <title>Hyphomonas beringensis sp. nov. and Hyphomonas chukchiensis sp. nov., isolated from surface seawater of the Bering Sea and Chukchi Sea.</title>
        <authorList>
            <person name="Li C."/>
            <person name="Lai Q."/>
            <person name="Li G."/>
            <person name="Dong C."/>
            <person name="Wang J."/>
            <person name="Liao Y."/>
            <person name="Shao Z."/>
        </authorList>
    </citation>
    <scope>NUCLEOTIDE SEQUENCE [LARGE SCALE GENOMIC DNA]</scope>
    <source>
        <strain evidence="1 2">22II1-22F38</strain>
    </source>
</reference>
<dbReference type="OrthoDB" id="7620148at2"/>
<proteinExistence type="predicted"/>
<evidence type="ECO:0000313" key="1">
    <source>
        <dbReference type="EMBL" id="KCZ61868.1"/>
    </source>
</evidence>
<dbReference type="RefSeq" id="WP_035551197.1">
    <property type="nucleotide sequence ID" value="NZ_AWFH01000012.1"/>
</dbReference>
<dbReference type="AlphaFoldDB" id="A0A059E2N4"/>
<dbReference type="PATRIC" id="fig|1280948.3.peg.1782"/>
<gene>
    <name evidence="1" type="ORF">HY36_04740</name>
</gene>